<reference evidence="1 2" key="1">
    <citation type="submission" date="2018-08" db="EMBL/GenBank/DDBJ databases">
        <title>Draft genome sequences of two Aspergillus turcosus clinical strains isolated from bronchoalveolar lavage fluid: one azole-susceptible and the other azole-resistant.</title>
        <authorList>
            <person name="Parent-Michaud M."/>
            <person name="Dufresne P.J."/>
            <person name="Fournier E."/>
            <person name="Martineau C."/>
            <person name="Moreira S."/>
            <person name="Perkins V."/>
            <person name="De Repentigny L."/>
            <person name="Dufresne S.F."/>
        </authorList>
    </citation>
    <scope>NUCLEOTIDE SEQUENCE [LARGE SCALE GENOMIC DNA]</scope>
    <source>
        <strain evidence="1">HMR AF 1038</strain>
    </source>
</reference>
<dbReference type="Proteomes" id="UP000215289">
    <property type="component" value="Unassembled WGS sequence"/>
</dbReference>
<dbReference type="AlphaFoldDB" id="A0A421D0J1"/>
<comment type="caution">
    <text evidence="1">The sequence shown here is derived from an EMBL/GenBank/DDBJ whole genome shotgun (WGS) entry which is preliminary data.</text>
</comment>
<dbReference type="EMBL" id="NIDN02000144">
    <property type="protein sequence ID" value="RLL95636.1"/>
    <property type="molecule type" value="Genomic_DNA"/>
</dbReference>
<dbReference type="OrthoDB" id="4499652at2759"/>
<evidence type="ECO:0000313" key="2">
    <source>
        <dbReference type="Proteomes" id="UP000215289"/>
    </source>
</evidence>
<proteinExistence type="predicted"/>
<name>A0A421D0J1_9EURO</name>
<protein>
    <submittedName>
        <fullName evidence="1">Uncharacterized protein</fullName>
    </submittedName>
</protein>
<sequence>MSCLELALAYIDAGSEVEILQHRERAIDAIRKLEKVLGLPQRVEPGSLSEPMSIEPHVEQQPQQLSEKILARIDKSLVSIVSYARKSPENAVAPAPQELEDPRVIDAQIYYGARKKTISMMFRTALAIRSISMEFARFQHHKRGYSRVARQVNRLSAKADQTQEATIGDFIKENHIVDHRTFERMITSGTKMLVLEGLSGSWFAERQKIRVHNQAGGEIQEAGVEHLDQRLAKMLWNAEAQRVMFIDFGRAAINEKRKVFATSYIPT</sequence>
<evidence type="ECO:0000313" key="1">
    <source>
        <dbReference type="EMBL" id="RLL95636.1"/>
    </source>
</evidence>
<organism evidence="1 2">
    <name type="scientific">Aspergillus turcosus</name>
    <dbReference type="NCBI Taxonomy" id="1245748"/>
    <lineage>
        <taxon>Eukaryota</taxon>
        <taxon>Fungi</taxon>
        <taxon>Dikarya</taxon>
        <taxon>Ascomycota</taxon>
        <taxon>Pezizomycotina</taxon>
        <taxon>Eurotiomycetes</taxon>
        <taxon>Eurotiomycetidae</taxon>
        <taxon>Eurotiales</taxon>
        <taxon>Aspergillaceae</taxon>
        <taxon>Aspergillus</taxon>
        <taxon>Aspergillus subgen. Fumigati</taxon>
    </lineage>
</organism>
<dbReference type="STRING" id="1245748.A0A421D0J1"/>
<accession>A0A421D0J1</accession>
<keyword evidence="2" id="KW-1185">Reference proteome</keyword>
<gene>
    <name evidence="1" type="ORF">CFD26_104626</name>
</gene>